<geneLocation type="plasmid" evidence="3 5">
    <name>unnamed3</name>
</geneLocation>
<geneLocation type="plasmid" evidence="1 4">
    <name>2</name>
</geneLocation>
<dbReference type="EMBL" id="VKQN01000001">
    <property type="protein sequence ID" value="MDR4174796.1"/>
    <property type="molecule type" value="Genomic_DNA"/>
</dbReference>
<reference evidence="1 4" key="1">
    <citation type="journal article" date="2015" name="Genome Announc.">
        <title>Complete genome sequences for 35 biothreat assay-relevant bacillus species.</title>
        <authorList>
            <person name="Johnson S.L."/>
            <person name="Daligault H.E."/>
            <person name="Davenport K.W."/>
            <person name="Jaissle J."/>
            <person name="Frey K.G."/>
            <person name="Ladner J.T."/>
            <person name="Broomall S.M."/>
            <person name="Bishop-Lilly K.A."/>
            <person name="Bruce D.C."/>
            <person name="Gibbons H.S."/>
            <person name="Coyne S.R."/>
            <person name="Lo C.C."/>
            <person name="Meincke L."/>
            <person name="Munk A.C."/>
            <person name="Koroleva G.I."/>
            <person name="Rosenzweig C.N."/>
            <person name="Palacios G.F."/>
            <person name="Redden C.L."/>
            <person name="Minogue T.D."/>
            <person name="Chain P.S."/>
        </authorList>
    </citation>
    <scope>NUCLEOTIDE SEQUENCE [LARGE SCALE GENOMIC DNA]</scope>
    <source>
        <strain evidence="1 4">HD1011</strain>
        <plasmid evidence="1 4">2</plasmid>
    </source>
</reference>
<dbReference type="EMBL" id="CP053979">
    <property type="protein sequence ID" value="QKH22672.1"/>
    <property type="molecule type" value="Genomic_DNA"/>
</dbReference>
<evidence type="ECO:0000313" key="1">
    <source>
        <dbReference type="EMBL" id="AJG74190.1"/>
    </source>
</evidence>
<accession>A0A0B5NCY8</accession>
<sequence>MKTIKAYEVGLKLRNIGGMQGDLYIIKAIEDTVEDVKAYLNKYYSEDTVLYIKETPLVHGETLLSELEEGVAYEMSADSDQTNASVEITKQGEWVQIYIKGGDFSDSIYIHKFIPSKVSKLAIKLDIHEEGWYDVNNLTLNDIDLIGATVYEGLTGMEDLGEEFKEVAEIVVNNNLERREEKQ</sequence>
<name>A0A0B5NCY8_BACTU</name>
<reference evidence="2" key="2">
    <citation type="submission" date="2019-07" db="EMBL/GenBank/DDBJ databases">
        <title>Phylogenomic Reclassification of ATCC Bacillus Strains and Various Taxa within the Genus Bacillus.</title>
        <authorList>
            <person name="Riojas M.A."/>
            <person name="Frank A.M."/>
            <person name="Fenn S.L."/>
            <person name="King S.P."/>
            <person name="Brower S.M."/>
            <person name="Hazbon M.H."/>
        </authorList>
    </citation>
    <scope>NUCLEOTIDE SEQUENCE</scope>
    <source>
        <strain evidence="2">ATCC 35646</strain>
    </source>
</reference>
<evidence type="ECO:0000313" key="2">
    <source>
        <dbReference type="EMBL" id="MDR4174796.1"/>
    </source>
</evidence>
<evidence type="ECO:0000313" key="5">
    <source>
        <dbReference type="Proteomes" id="UP000501107"/>
    </source>
</evidence>
<proteinExistence type="predicted"/>
<protein>
    <submittedName>
        <fullName evidence="3">Uncharacterized protein</fullName>
    </submittedName>
</protein>
<dbReference type="Proteomes" id="UP000031876">
    <property type="component" value="Plasmid 2"/>
</dbReference>
<evidence type="ECO:0000313" key="3">
    <source>
        <dbReference type="EMBL" id="QKH22672.1"/>
    </source>
</evidence>
<evidence type="ECO:0000313" key="4">
    <source>
        <dbReference type="Proteomes" id="UP000031876"/>
    </source>
</evidence>
<dbReference type="RefSeq" id="WP_000848910.1">
    <property type="nucleotide sequence ID" value="NZ_CP009334.1"/>
</dbReference>
<keyword evidence="3" id="KW-0614">Plasmid</keyword>
<reference evidence="3 5" key="3">
    <citation type="submission" date="2020-05" db="EMBL/GenBank/DDBJ databases">
        <title>FDA dAtabase for Regulatory Grade micrObial Sequences (FDA-ARGOS): Supporting development and validation of Infectious Disease Dx tests.</title>
        <authorList>
            <person name="Nelson B."/>
            <person name="Plummer A."/>
            <person name="Tallon L."/>
            <person name="Sadzewicz L."/>
            <person name="Zhao X."/>
            <person name="Vavikolanu K."/>
            <person name="Mehta A."/>
            <person name="Aluvathingal J."/>
            <person name="Nadendla S."/>
            <person name="Myers T."/>
            <person name="Yan Y."/>
            <person name="Sichtig H."/>
        </authorList>
    </citation>
    <scope>NUCLEOTIDE SEQUENCE [LARGE SCALE GENOMIC DNA]</scope>
    <source>
        <strain evidence="3 5">FDAARGOS_795</strain>
        <plasmid evidence="3 5">unnamed3</plasmid>
    </source>
</reference>
<dbReference type="AlphaFoldDB" id="A0A0B5NCY8"/>
<dbReference type="Proteomes" id="UP001181533">
    <property type="component" value="Unassembled WGS sequence"/>
</dbReference>
<dbReference type="KEGG" id="btw:BF38_5894"/>
<gene>
    <name evidence="1" type="ORF">BF38_5894</name>
    <name evidence="2" type="ORF">FO599_01440</name>
    <name evidence="3" type="ORF">FOC89_01410</name>
</gene>
<organism evidence="3 5">
    <name type="scientific">Bacillus thuringiensis</name>
    <dbReference type="NCBI Taxonomy" id="1428"/>
    <lineage>
        <taxon>Bacteria</taxon>
        <taxon>Bacillati</taxon>
        <taxon>Bacillota</taxon>
        <taxon>Bacilli</taxon>
        <taxon>Bacillales</taxon>
        <taxon>Bacillaceae</taxon>
        <taxon>Bacillus</taxon>
        <taxon>Bacillus cereus group</taxon>
    </lineage>
</organism>
<dbReference type="EMBL" id="CP009334">
    <property type="protein sequence ID" value="AJG74190.1"/>
    <property type="molecule type" value="Genomic_DNA"/>
</dbReference>
<dbReference type="Proteomes" id="UP000501107">
    <property type="component" value="Plasmid unnamed3"/>
</dbReference>